<dbReference type="CDD" id="cd00130">
    <property type="entry name" value="PAS"/>
    <property type="match status" value="1"/>
</dbReference>
<dbReference type="Gene3D" id="6.10.340.10">
    <property type="match status" value="1"/>
</dbReference>
<evidence type="ECO:0000256" key="8">
    <source>
        <dbReference type="ARBA" id="ARBA00022777"/>
    </source>
</evidence>
<dbReference type="Gene3D" id="1.10.287.130">
    <property type="match status" value="1"/>
</dbReference>
<dbReference type="GO" id="GO:0005886">
    <property type="term" value="C:plasma membrane"/>
    <property type="evidence" value="ECO:0007669"/>
    <property type="project" value="UniProtKB-SubCell"/>
</dbReference>
<dbReference type="GO" id="GO:0000155">
    <property type="term" value="F:phosphorelay sensor kinase activity"/>
    <property type="evidence" value="ECO:0007669"/>
    <property type="project" value="InterPro"/>
</dbReference>
<evidence type="ECO:0000313" key="18">
    <source>
        <dbReference type="EMBL" id="TFE26331.1"/>
    </source>
</evidence>
<proteinExistence type="predicted"/>
<dbReference type="SUPFAM" id="SSF47384">
    <property type="entry name" value="Homodimeric domain of signal transducing histidine kinase"/>
    <property type="match status" value="1"/>
</dbReference>
<dbReference type="SMART" id="SM00388">
    <property type="entry name" value="HisKA"/>
    <property type="match status" value="1"/>
</dbReference>
<dbReference type="InterPro" id="IPR035965">
    <property type="entry name" value="PAS-like_dom_sf"/>
</dbReference>
<feature type="domain" description="PAS" evidence="15">
    <location>
        <begin position="413"/>
        <end position="482"/>
    </location>
</feature>
<keyword evidence="13" id="KW-0812">Transmembrane</keyword>
<dbReference type="PANTHER" id="PTHR43065">
    <property type="entry name" value="SENSOR HISTIDINE KINASE"/>
    <property type="match status" value="1"/>
</dbReference>
<accession>A0A4Y8LZE7</accession>
<feature type="domain" description="Histidine kinase" evidence="14">
    <location>
        <begin position="551"/>
        <end position="757"/>
    </location>
</feature>
<dbReference type="CDD" id="cd00082">
    <property type="entry name" value="HisKA"/>
    <property type="match status" value="1"/>
</dbReference>
<dbReference type="SMART" id="SM00387">
    <property type="entry name" value="HATPase_c"/>
    <property type="match status" value="1"/>
</dbReference>
<dbReference type="InterPro" id="IPR005467">
    <property type="entry name" value="His_kinase_dom"/>
</dbReference>
<dbReference type="InterPro" id="IPR036097">
    <property type="entry name" value="HisK_dim/P_sf"/>
</dbReference>
<evidence type="ECO:0000259" key="14">
    <source>
        <dbReference type="PROSITE" id="PS50109"/>
    </source>
</evidence>
<evidence type="ECO:0000256" key="9">
    <source>
        <dbReference type="ARBA" id="ARBA00022840"/>
    </source>
</evidence>
<keyword evidence="7" id="KW-0547">Nucleotide-binding</keyword>
<dbReference type="GO" id="GO:0005524">
    <property type="term" value="F:ATP binding"/>
    <property type="evidence" value="ECO:0007669"/>
    <property type="project" value="UniProtKB-KW"/>
</dbReference>
<dbReference type="SUPFAM" id="SSF158472">
    <property type="entry name" value="HAMP domain-like"/>
    <property type="match status" value="1"/>
</dbReference>
<feature type="transmembrane region" description="Helical" evidence="13">
    <location>
        <begin position="326"/>
        <end position="348"/>
    </location>
</feature>
<comment type="catalytic activity">
    <reaction evidence="1">
        <text>ATP + protein L-histidine = ADP + protein N-phospho-L-histidine.</text>
        <dbReference type="EC" id="2.7.13.3"/>
    </reaction>
</comment>
<keyword evidence="6" id="KW-0808">Transferase</keyword>
<dbReference type="CDD" id="cd06225">
    <property type="entry name" value="HAMP"/>
    <property type="match status" value="1"/>
</dbReference>
<evidence type="ECO:0000313" key="19">
    <source>
        <dbReference type="Proteomes" id="UP000297900"/>
    </source>
</evidence>
<dbReference type="RefSeq" id="WP_135152425.1">
    <property type="nucleotide sequence ID" value="NZ_SOMN01000014.1"/>
</dbReference>
<dbReference type="InterPro" id="IPR000700">
    <property type="entry name" value="PAS-assoc_C"/>
</dbReference>
<evidence type="ECO:0000256" key="10">
    <source>
        <dbReference type="ARBA" id="ARBA00022969"/>
    </source>
</evidence>
<evidence type="ECO:0000256" key="7">
    <source>
        <dbReference type="ARBA" id="ARBA00022741"/>
    </source>
</evidence>
<keyword evidence="4" id="KW-1003">Cell membrane</keyword>
<dbReference type="Pfam" id="PF02518">
    <property type="entry name" value="HATPase_c"/>
    <property type="match status" value="1"/>
</dbReference>
<dbReference type="EMBL" id="SOMN01000014">
    <property type="protein sequence ID" value="TFE26331.1"/>
    <property type="molecule type" value="Genomic_DNA"/>
</dbReference>
<comment type="caution">
    <text evidence="18">The sequence shown here is derived from an EMBL/GenBank/DDBJ whole genome shotgun (WGS) entry which is preliminary data.</text>
</comment>
<dbReference type="SMART" id="SM00091">
    <property type="entry name" value="PAS"/>
    <property type="match status" value="1"/>
</dbReference>
<dbReference type="Proteomes" id="UP000297900">
    <property type="component" value="Unassembled WGS sequence"/>
</dbReference>
<dbReference type="SMART" id="SM00304">
    <property type="entry name" value="HAMP"/>
    <property type="match status" value="1"/>
</dbReference>
<evidence type="ECO:0000256" key="13">
    <source>
        <dbReference type="SAM" id="Phobius"/>
    </source>
</evidence>
<dbReference type="Gene3D" id="3.30.450.20">
    <property type="entry name" value="PAS domain"/>
    <property type="match status" value="1"/>
</dbReference>
<sequence length="758" mass="85577">MSIKAKLSLLISIIVMIVLSLNISIYYYSSKAELEENAKQDMITIAKQIGTSLEAAEKSLNYMEDTLGEKLRAAAVAAKSELDPRIDKVSNEQLVSLSRKLGIDHISLWKRTADDIVVLKSSDPEELNLGSKTWDYWYTAYNQLFDHQAVTIPQGQKLPNYWSGPYQYATSDPTHVNKWGNYYDGTTDYMINPYVNAQVFLDYVNNVGTNALIRNLMADNPDIKGITGFDPEFFGKPEILKVKKGQIIHNLDVRAIPFGEYNYEDKNNDVENVKRAMQTGELITSTFYGEGINVMKSFIPLKDGTPYVIGVNFDNGVIKQTLNRQLFLHSVISLCLIVASWLASYFIAGFMIRPLRHILDNVNEIALGNFSSKISIRSKDELGILSSRVNMMADNLETYMGRLRDSAEELRTTKEYLESFVNHTSDAIHVTDLEGRIIQVNHAFESMYGWSSEDVMHRMLLDHIPEDQKQENEEIRKQIERGSSVADYETVRNRKNGESIDVSITISPIRDERERTVAVAEITRNISARKQTEEVIRRSEKLSVIGQLAAGVAHEIRNPLTTLRGFVQLSKQHGKLSESYFDIMLTELDRINFIVSEFLVLAKPQVNQYQLVNIQDILTDMITLLDSHANLINVQFETRFDAEIPMLYGESNQLKQVFLNVIKNGIEAMPEGGTITIEAQHEQPEHVVIIRIIDQGSGISAEDMTRLGEPFFTNKPSGNGLGLMVSQRIIANHKGTMQIISKIGEGTCVEIRLKVANA</sequence>
<evidence type="ECO:0000256" key="5">
    <source>
        <dbReference type="ARBA" id="ARBA00022553"/>
    </source>
</evidence>
<dbReference type="Pfam" id="PF00989">
    <property type="entry name" value="PAS"/>
    <property type="match status" value="1"/>
</dbReference>
<dbReference type="SUPFAM" id="SSF55785">
    <property type="entry name" value="PYP-like sensor domain (PAS domain)"/>
    <property type="match status" value="1"/>
</dbReference>
<dbReference type="EC" id="2.7.13.3" evidence="3"/>
<reference evidence="18 19" key="1">
    <citation type="submission" date="2019-03" db="EMBL/GenBank/DDBJ databases">
        <title>Cohnella endophytica sp. nov., a novel endophytic bacterium isolated from bark of Sonneratia apetala.</title>
        <authorList>
            <person name="Tuo L."/>
        </authorList>
    </citation>
    <scope>NUCLEOTIDE SEQUENCE [LARGE SCALE GENOMIC DNA]</scope>
    <source>
        <strain evidence="18 19">CCTCC AB 208254</strain>
    </source>
</reference>
<dbReference type="PROSITE" id="PS50112">
    <property type="entry name" value="PAS"/>
    <property type="match status" value="1"/>
</dbReference>
<keyword evidence="10" id="KW-0749">Sporulation</keyword>
<feature type="domain" description="PAC" evidence="16">
    <location>
        <begin position="486"/>
        <end position="538"/>
    </location>
</feature>
<organism evidence="18 19">
    <name type="scientific">Cohnella luojiensis</name>
    <dbReference type="NCBI Taxonomy" id="652876"/>
    <lineage>
        <taxon>Bacteria</taxon>
        <taxon>Bacillati</taxon>
        <taxon>Bacillota</taxon>
        <taxon>Bacilli</taxon>
        <taxon>Bacillales</taxon>
        <taxon>Paenibacillaceae</taxon>
        <taxon>Cohnella</taxon>
    </lineage>
</organism>
<feature type="transmembrane region" description="Helical" evidence="13">
    <location>
        <begin position="7"/>
        <end position="28"/>
    </location>
</feature>
<keyword evidence="19" id="KW-1185">Reference proteome</keyword>
<dbReference type="InterPro" id="IPR003661">
    <property type="entry name" value="HisK_dim/P_dom"/>
</dbReference>
<evidence type="ECO:0000256" key="6">
    <source>
        <dbReference type="ARBA" id="ARBA00022679"/>
    </source>
</evidence>
<dbReference type="PROSITE" id="PS50109">
    <property type="entry name" value="HIS_KIN"/>
    <property type="match status" value="1"/>
</dbReference>
<evidence type="ECO:0000256" key="4">
    <source>
        <dbReference type="ARBA" id="ARBA00022475"/>
    </source>
</evidence>
<gene>
    <name evidence="18" type="ORF">E2980_12020</name>
</gene>
<dbReference type="PANTHER" id="PTHR43065:SF34">
    <property type="entry name" value="SPORULATION KINASE A"/>
    <property type="match status" value="1"/>
</dbReference>
<evidence type="ECO:0000259" key="17">
    <source>
        <dbReference type="PROSITE" id="PS50885"/>
    </source>
</evidence>
<dbReference type="InterPro" id="IPR036890">
    <property type="entry name" value="HATPase_C_sf"/>
</dbReference>
<dbReference type="AlphaFoldDB" id="A0A4Y8LZE7"/>
<keyword evidence="5" id="KW-0597">Phosphoprotein</keyword>
<evidence type="ECO:0000256" key="12">
    <source>
        <dbReference type="ARBA" id="ARBA00023136"/>
    </source>
</evidence>
<evidence type="ECO:0000259" key="15">
    <source>
        <dbReference type="PROSITE" id="PS50112"/>
    </source>
</evidence>
<dbReference type="OrthoDB" id="9815750at2"/>
<evidence type="ECO:0000256" key="1">
    <source>
        <dbReference type="ARBA" id="ARBA00000085"/>
    </source>
</evidence>
<dbReference type="InterPro" id="IPR003594">
    <property type="entry name" value="HATPase_dom"/>
</dbReference>
<protein>
    <recommendedName>
        <fullName evidence="3">histidine kinase</fullName>
        <ecNumber evidence="3">2.7.13.3</ecNumber>
    </recommendedName>
</protein>
<dbReference type="InterPro" id="IPR013767">
    <property type="entry name" value="PAS_fold"/>
</dbReference>
<evidence type="ECO:0000256" key="2">
    <source>
        <dbReference type="ARBA" id="ARBA00004651"/>
    </source>
</evidence>
<dbReference type="PROSITE" id="PS50885">
    <property type="entry name" value="HAMP"/>
    <property type="match status" value="1"/>
</dbReference>
<dbReference type="Pfam" id="PF00512">
    <property type="entry name" value="HisKA"/>
    <property type="match status" value="1"/>
</dbReference>
<evidence type="ECO:0000256" key="11">
    <source>
        <dbReference type="ARBA" id="ARBA00023012"/>
    </source>
</evidence>
<keyword evidence="11" id="KW-0902">Two-component regulatory system</keyword>
<feature type="domain" description="HAMP" evidence="17">
    <location>
        <begin position="349"/>
        <end position="401"/>
    </location>
</feature>
<keyword evidence="8" id="KW-0418">Kinase</keyword>
<keyword evidence="12 13" id="KW-0472">Membrane</keyword>
<dbReference type="NCBIfam" id="TIGR00229">
    <property type="entry name" value="sensory_box"/>
    <property type="match status" value="1"/>
</dbReference>
<dbReference type="SUPFAM" id="SSF55874">
    <property type="entry name" value="ATPase domain of HSP90 chaperone/DNA topoisomerase II/histidine kinase"/>
    <property type="match status" value="1"/>
</dbReference>
<dbReference type="InterPro" id="IPR004358">
    <property type="entry name" value="Sig_transdc_His_kin-like_C"/>
</dbReference>
<dbReference type="InterPro" id="IPR003660">
    <property type="entry name" value="HAMP_dom"/>
</dbReference>
<dbReference type="PRINTS" id="PR00344">
    <property type="entry name" value="BCTRLSENSOR"/>
</dbReference>
<dbReference type="PROSITE" id="PS50113">
    <property type="entry name" value="PAC"/>
    <property type="match status" value="1"/>
</dbReference>
<dbReference type="GO" id="GO:0006355">
    <property type="term" value="P:regulation of DNA-templated transcription"/>
    <property type="evidence" value="ECO:0007669"/>
    <property type="project" value="InterPro"/>
</dbReference>
<dbReference type="InterPro" id="IPR000014">
    <property type="entry name" value="PAS"/>
</dbReference>
<evidence type="ECO:0000256" key="3">
    <source>
        <dbReference type="ARBA" id="ARBA00012438"/>
    </source>
</evidence>
<keyword evidence="13" id="KW-1133">Transmembrane helix</keyword>
<evidence type="ECO:0000259" key="16">
    <source>
        <dbReference type="PROSITE" id="PS50113"/>
    </source>
</evidence>
<name>A0A4Y8LZE7_9BACL</name>
<dbReference type="FunFam" id="1.10.287.130:FF:000040">
    <property type="entry name" value="PAS domain-containing sensor histidine kinase"/>
    <property type="match status" value="1"/>
</dbReference>
<dbReference type="Gene3D" id="3.30.565.10">
    <property type="entry name" value="Histidine kinase-like ATPase, C-terminal domain"/>
    <property type="match status" value="1"/>
</dbReference>
<comment type="subcellular location">
    <subcellularLocation>
        <location evidence="2">Cell membrane</location>
        <topology evidence="2">Multi-pass membrane protein</topology>
    </subcellularLocation>
</comment>
<keyword evidence="9" id="KW-0067">ATP-binding</keyword>
<dbReference type="GO" id="GO:0030435">
    <property type="term" value="P:sporulation resulting in formation of a cellular spore"/>
    <property type="evidence" value="ECO:0007669"/>
    <property type="project" value="UniProtKB-KW"/>
</dbReference>
<dbReference type="Pfam" id="PF00672">
    <property type="entry name" value="HAMP"/>
    <property type="match status" value="1"/>
</dbReference>